<dbReference type="AlphaFoldDB" id="A0A7L4YUY3"/>
<dbReference type="PANTHER" id="PTHR43768">
    <property type="entry name" value="TREHALOSE 6-PHOSPHATE PHOSPHATASE"/>
    <property type="match status" value="1"/>
</dbReference>
<comment type="cofactor">
    <cofactor evidence="6">
        <name>Mg(2+)</name>
        <dbReference type="ChEBI" id="CHEBI:18420"/>
    </cofactor>
</comment>
<dbReference type="CDD" id="cd01627">
    <property type="entry name" value="HAD_TPP"/>
    <property type="match status" value="1"/>
</dbReference>
<comment type="catalytic activity">
    <reaction evidence="1 6">
        <text>alpha,alpha-trehalose 6-phosphate + H2O = alpha,alpha-trehalose + phosphate</text>
        <dbReference type="Rhea" id="RHEA:23420"/>
        <dbReference type="ChEBI" id="CHEBI:15377"/>
        <dbReference type="ChEBI" id="CHEBI:16551"/>
        <dbReference type="ChEBI" id="CHEBI:43474"/>
        <dbReference type="ChEBI" id="CHEBI:58429"/>
        <dbReference type="EC" id="3.1.3.12"/>
    </reaction>
</comment>
<keyword evidence="4 6" id="KW-0378">Hydrolase</keyword>
<dbReference type="EMBL" id="CP047156">
    <property type="protein sequence ID" value="QHC02147.1"/>
    <property type="molecule type" value="Genomic_DNA"/>
</dbReference>
<evidence type="ECO:0000256" key="3">
    <source>
        <dbReference type="ARBA" id="ARBA00008770"/>
    </source>
</evidence>
<dbReference type="Gene3D" id="3.30.70.1020">
    <property type="entry name" value="Trehalose-6-phosphate phosphatase related protein, domain 2"/>
    <property type="match status" value="1"/>
</dbReference>
<dbReference type="Pfam" id="PF02358">
    <property type="entry name" value="Trehalose_PPase"/>
    <property type="match status" value="1"/>
</dbReference>
<dbReference type="EC" id="3.1.3.12" evidence="6"/>
<dbReference type="Gene3D" id="3.40.50.1000">
    <property type="entry name" value="HAD superfamily/HAD-like"/>
    <property type="match status" value="1"/>
</dbReference>
<evidence type="ECO:0000313" key="7">
    <source>
        <dbReference type="EMBL" id="QHC02147.1"/>
    </source>
</evidence>
<evidence type="ECO:0000256" key="1">
    <source>
        <dbReference type="ARBA" id="ARBA00000500"/>
    </source>
</evidence>
<dbReference type="InterPro" id="IPR044651">
    <property type="entry name" value="OTSB-like"/>
</dbReference>
<dbReference type="InterPro" id="IPR003337">
    <property type="entry name" value="Trehalose_PPase"/>
</dbReference>
<evidence type="ECO:0000256" key="5">
    <source>
        <dbReference type="ARBA" id="ARBA00024179"/>
    </source>
</evidence>
<keyword evidence="6" id="KW-0479">Metal-binding</keyword>
<evidence type="ECO:0000256" key="2">
    <source>
        <dbReference type="ARBA" id="ARBA00005199"/>
    </source>
</evidence>
<sequence length="258" mass="27355">MTRPLPGPLSAEVDRVARAERLLVASDFDGTMSAIVDDPAAARTLPETDAAIRALAELPQTVVAVVSGRSLAMLHQLTGLPPAVHLVGSHGMEFDESFAAGLDEADRDRLELLDRQATALAARFAGLQVERKPASIAMHYRHVAPEQRAAAVEAIATGPQLVDGAHVTTGKEVVEVAAVQTSKGYALDRLRAREHVDVVMFVGDDVTDEHAFAVLREGDLGVKVGSGPTAATQRVAGVADVAVLFETLVQLRRDYLSS</sequence>
<dbReference type="GO" id="GO:0046872">
    <property type="term" value="F:metal ion binding"/>
    <property type="evidence" value="ECO:0007669"/>
    <property type="project" value="UniProtKB-KW"/>
</dbReference>
<dbReference type="UniPathway" id="UPA00299"/>
<dbReference type="InterPro" id="IPR006379">
    <property type="entry name" value="HAD-SF_hydro_IIB"/>
</dbReference>
<dbReference type="SUPFAM" id="SSF56784">
    <property type="entry name" value="HAD-like"/>
    <property type="match status" value="1"/>
</dbReference>
<evidence type="ECO:0000256" key="4">
    <source>
        <dbReference type="ARBA" id="ARBA00022801"/>
    </source>
</evidence>
<dbReference type="FunCoup" id="A0A7L4YUY3">
    <property type="interactions" value="17"/>
</dbReference>
<organism evidence="7 8">
    <name type="scientific">Epidermidibacterium keratini</name>
    <dbReference type="NCBI Taxonomy" id="1891644"/>
    <lineage>
        <taxon>Bacteria</taxon>
        <taxon>Bacillati</taxon>
        <taxon>Actinomycetota</taxon>
        <taxon>Actinomycetes</taxon>
        <taxon>Sporichthyales</taxon>
        <taxon>Sporichthyaceae</taxon>
        <taxon>Epidermidibacterium</taxon>
    </lineage>
</organism>
<proteinExistence type="inferred from homology"/>
<dbReference type="NCBIfam" id="TIGR01484">
    <property type="entry name" value="HAD-SF-IIB"/>
    <property type="match status" value="1"/>
</dbReference>
<dbReference type="GO" id="GO:0004805">
    <property type="term" value="F:trehalose-phosphatase activity"/>
    <property type="evidence" value="ECO:0007669"/>
    <property type="project" value="UniProtKB-EC"/>
</dbReference>
<accession>A0A7L4YUY3</accession>
<dbReference type="RefSeq" id="WP_159547271.1">
    <property type="nucleotide sequence ID" value="NZ_CP047156.1"/>
</dbReference>
<gene>
    <name evidence="7" type="primary">otsB</name>
    <name evidence="7" type="ORF">EK0264_18970</name>
</gene>
<comment type="function">
    <text evidence="5 6">Removes the phosphate from trehalose 6-phosphate to produce free trehalose.</text>
</comment>
<dbReference type="GO" id="GO:0005992">
    <property type="term" value="P:trehalose biosynthetic process"/>
    <property type="evidence" value="ECO:0007669"/>
    <property type="project" value="UniProtKB-UniPathway"/>
</dbReference>
<dbReference type="KEGG" id="eke:EK0264_18970"/>
<dbReference type="InterPro" id="IPR023214">
    <property type="entry name" value="HAD_sf"/>
</dbReference>
<dbReference type="Proteomes" id="UP000463857">
    <property type="component" value="Chromosome"/>
</dbReference>
<keyword evidence="8" id="KW-1185">Reference proteome</keyword>
<comment type="pathway">
    <text evidence="2 6">Glycan biosynthesis; trehalose biosynthesis.</text>
</comment>
<reference evidence="7 8" key="1">
    <citation type="journal article" date="2018" name="Int. J. Syst. Evol. Microbiol.">
        <title>Epidermidibacterium keratini gen. nov., sp. nov., a member of the family Sporichthyaceae, isolated from keratin epidermis.</title>
        <authorList>
            <person name="Lee D.G."/>
            <person name="Trujillo M.E."/>
            <person name="Kang S."/>
            <person name="Nam J.J."/>
            <person name="Kim Y.J."/>
        </authorList>
    </citation>
    <scope>NUCLEOTIDE SEQUENCE [LARGE SCALE GENOMIC DNA]</scope>
    <source>
        <strain evidence="7 8">EPI-7</strain>
    </source>
</reference>
<dbReference type="OrthoDB" id="9816160at2"/>
<dbReference type="NCBIfam" id="TIGR00685">
    <property type="entry name" value="T6PP"/>
    <property type="match status" value="1"/>
</dbReference>
<name>A0A7L4YUY3_9ACTN</name>
<keyword evidence="6" id="KW-0460">Magnesium</keyword>
<dbReference type="InterPro" id="IPR036412">
    <property type="entry name" value="HAD-like_sf"/>
</dbReference>
<protein>
    <recommendedName>
        <fullName evidence="6">Trehalose 6-phosphate phosphatase</fullName>
        <ecNumber evidence="6">3.1.3.12</ecNumber>
    </recommendedName>
</protein>
<dbReference type="InParanoid" id="A0A7L4YUY3"/>
<dbReference type="PANTHER" id="PTHR43768:SF3">
    <property type="entry name" value="TREHALOSE 6-PHOSPHATE PHOSPHATASE"/>
    <property type="match status" value="1"/>
</dbReference>
<evidence type="ECO:0000256" key="6">
    <source>
        <dbReference type="RuleBase" id="RU361117"/>
    </source>
</evidence>
<comment type="similarity">
    <text evidence="3 6">Belongs to the trehalose phosphatase family.</text>
</comment>
<evidence type="ECO:0000313" key="8">
    <source>
        <dbReference type="Proteomes" id="UP000463857"/>
    </source>
</evidence>